<evidence type="ECO:0000256" key="1">
    <source>
        <dbReference type="ARBA" id="ARBA00004448"/>
    </source>
</evidence>
<reference evidence="12 13" key="1">
    <citation type="submission" date="2019-01" db="EMBL/GenBank/DDBJ databases">
        <title>Nuclear Genome Assembly of the Microalgal Biofuel strain Nannochloropsis salina CCMP1776.</title>
        <authorList>
            <person name="Hovde B."/>
        </authorList>
    </citation>
    <scope>NUCLEOTIDE SEQUENCE [LARGE SCALE GENOMIC DNA]</scope>
    <source>
        <strain evidence="12 13">CCMP1776</strain>
    </source>
</reference>
<dbReference type="PRINTS" id="PR00926">
    <property type="entry name" value="MITOCARRIER"/>
</dbReference>
<dbReference type="InterPro" id="IPR023395">
    <property type="entry name" value="MCP_dom_sf"/>
</dbReference>
<keyword evidence="5" id="KW-0677">Repeat</keyword>
<dbReference type="Pfam" id="PF00153">
    <property type="entry name" value="Mito_carr"/>
    <property type="match status" value="3"/>
</dbReference>
<evidence type="ECO:0000256" key="4">
    <source>
        <dbReference type="ARBA" id="ARBA00022692"/>
    </source>
</evidence>
<evidence type="ECO:0000256" key="7">
    <source>
        <dbReference type="ARBA" id="ARBA00022989"/>
    </source>
</evidence>
<name>A0A4D9DCL0_9STRA</name>
<dbReference type="Proteomes" id="UP000355283">
    <property type="component" value="Unassembled WGS sequence"/>
</dbReference>
<dbReference type="InterPro" id="IPR050391">
    <property type="entry name" value="Mito_Metabolite_Transporter"/>
</dbReference>
<accession>A0A4D9DCL0</accession>
<dbReference type="PROSITE" id="PS51257">
    <property type="entry name" value="PROKAR_LIPOPROTEIN"/>
    <property type="match status" value="1"/>
</dbReference>
<keyword evidence="7" id="KW-1133">Transmembrane helix</keyword>
<gene>
    <name evidence="12" type="ORF">NSK_001587</name>
</gene>
<keyword evidence="4 10" id="KW-0812">Transmembrane</keyword>
<dbReference type="Gene3D" id="1.50.40.10">
    <property type="entry name" value="Mitochondrial carrier domain"/>
    <property type="match status" value="1"/>
</dbReference>
<dbReference type="PROSITE" id="PS50920">
    <property type="entry name" value="SOLCAR"/>
    <property type="match status" value="3"/>
</dbReference>
<keyword evidence="13" id="KW-1185">Reference proteome</keyword>
<dbReference type="GO" id="GO:0005743">
    <property type="term" value="C:mitochondrial inner membrane"/>
    <property type="evidence" value="ECO:0007669"/>
    <property type="project" value="UniProtKB-SubCell"/>
</dbReference>
<evidence type="ECO:0000256" key="2">
    <source>
        <dbReference type="ARBA" id="ARBA00006375"/>
    </source>
</evidence>
<organism evidence="12 13">
    <name type="scientific">Nannochloropsis salina CCMP1776</name>
    <dbReference type="NCBI Taxonomy" id="1027361"/>
    <lineage>
        <taxon>Eukaryota</taxon>
        <taxon>Sar</taxon>
        <taxon>Stramenopiles</taxon>
        <taxon>Ochrophyta</taxon>
        <taxon>Eustigmatophyceae</taxon>
        <taxon>Eustigmatales</taxon>
        <taxon>Monodopsidaceae</taxon>
        <taxon>Microchloropsis</taxon>
        <taxon>Microchloropsis salina</taxon>
    </lineage>
</organism>
<dbReference type="InterPro" id="IPR018108">
    <property type="entry name" value="MCP_transmembrane"/>
</dbReference>
<evidence type="ECO:0000313" key="13">
    <source>
        <dbReference type="Proteomes" id="UP000355283"/>
    </source>
</evidence>
<dbReference type="SUPFAM" id="SSF103506">
    <property type="entry name" value="Mitochondrial carrier"/>
    <property type="match status" value="1"/>
</dbReference>
<evidence type="ECO:0000313" key="12">
    <source>
        <dbReference type="EMBL" id="TFJ87255.1"/>
    </source>
</evidence>
<feature type="repeat" description="Solcar" evidence="10">
    <location>
        <begin position="9"/>
        <end position="98"/>
    </location>
</feature>
<keyword evidence="3 11" id="KW-0813">Transport</keyword>
<dbReference type="AlphaFoldDB" id="A0A4D9DCL0"/>
<evidence type="ECO:0000256" key="6">
    <source>
        <dbReference type="ARBA" id="ARBA00022792"/>
    </source>
</evidence>
<proteinExistence type="inferred from homology"/>
<feature type="repeat" description="Solcar" evidence="10">
    <location>
        <begin position="107"/>
        <end position="198"/>
    </location>
</feature>
<dbReference type="PANTHER" id="PTHR45618">
    <property type="entry name" value="MITOCHONDRIAL DICARBOXYLATE CARRIER-RELATED"/>
    <property type="match status" value="1"/>
</dbReference>
<sequence>MVESKHTLAETIQPFACGGLSACFASSIIHPIDLAKVRLQLFATLNPGVKRPSAVSVIVNLVKTDGITAAYAGLSASLMRQAIYGTARIGLHRTFSDKLEKSTGGSIPFWMKTLSGMASGAIAVCIGTPFDVALVRMQADSMKPLELRRNYKNVFDAIGRIFTEEGPMRLYAGLAPNVLRGMSMNVGMLACYDQAKDAISAHVTKDLDPKKPSLLTNLLSSAVAGFTSAFFSLPFDMLKSRMQDMKPNAQGKMPYSGLADCTLTIFRQEGVLAFWTGFPAYYGRCAPHAMIILLTIEQVNKIYRSVFLSPKSAPLVA</sequence>
<evidence type="ECO:0000256" key="3">
    <source>
        <dbReference type="ARBA" id="ARBA00022448"/>
    </source>
</evidence>
<evidence type="ECO:0000256" key="8">
    <source>
        <dbReference type="ARBA" id="ARBA00023128"/>
    </source>
</evidence>
<keyword evidence="6" id="KW-0999">Mitochondrion inner membrane</keyword>
<evidence type="ECO:0000256" key="10">
    <source>
        <dbReference type="PROSITE-ProRule" id="PRU00282"/>
    </source>
</evidence>
<dbReference type="OrthoDB" id="756301at2759"/>
<evidence type="ECO:0000256" key="11">
    <source>
        <dbReference type="RuleBase" id="RU000488"/>
    </source>
</evidence>
<comment type="caution">
    <text evidence="12">The sequence shown here is derived from an EMBL/GenBank/DDBJ whole genome shotgun (WGS) entry which is preliminary data.</text>
</comment>
<evidence type="ECO:0000256" key="9">
    <source>
        <dbReference type="ARBA" id="ARBA00023136"/>
    </source>
</evidence>
<dbReference type="GO" id="GO:0055085">
    <property type="term" value="P:transmembrane transport"/>
    <property type="evidence" value="ECO:0007669"/>
    <property type="project" value="InterPro"/>
</dbReference>
<evidence type="ECO:0000256" key="5">
    <source>
        <dbReference type="ARBA" id="ARBA00022737"/>
    </source>
</evidence>
<dbReference type="EMBL" id="SDOX01000006">
    <property type="protein sequence ID" value="TFJ87255.1"/>
    <property type="molecule type" value="Genomic_DNA"/>
</dbReference>
<protein>
    <submittedName>
        <fullName evidence="12">Uncharacterized protein</fullName>
    </submittedName>
</protein>
<feature type="repeat" description="Solcar" evidence="10">
    <location>
        <begin position="212"/>
        <end position="302"/>
    </location>
</feature>
<comment type="subcellular location">
    <subcellularLocation>
        <location evidence="1">Mitochondrion inner membrane</location>
        <topology evidence="1">Multi-pass membrane protein</topology>
    </subcellularLocation>
</comment>
<dbReference type="InterPro" id="IPR002067">
    <property type="entry name" value="MCP"/>
</dbReference>
<comment type="similarity">
    <text evidence="2 11">Belongs to the mitochondrial carrier (TC 2.A.29) family.</text>
</comment>
<keyword evidence="8" id="KW-0496">Mitochondrion</keyword>
<dbReference type="FunFam" id="1.50.40.10:FF:000009">
    <property type="entry name" value="Mitochondrial 2-oxoglutarate/malate carrier protein"/>
    <property type="match status" value="1"/>
</dbReference>
<keyword evidence="9 10" id="KW-0472">Membrane</keyword>